<comment type="function">
    <text evidence="6 8">Binds 23S rRNA and is also seen to make contacts with the A and possibly P site tRNAs.</text>
</comment>
<dbReference type="Gene3D" id="3.90.1170.10">
    <property type="entry name" value="Ribosomal protein L10e/L16"/>
    <property type="match status" value="1"/>
</dbReference>
<dbReference type="NCBIfam" id="TIGR01164">
    <property type="entry name" value="rplP_bact"/>
    <property type="match status" value="1"/>
</dbReference>
<comment type="similarity">
    <text evidence="1 6 7">Belongs to the universal ribosomal protein uL16 family.</text>
</comment>
<dbReference type="PRINTS" id="PR00060">
    <property type="entry name" value="RIBOSOMALL16"/>
</dbReference>
<dbReference type="GO" id="GO:0000049">
    <property type="term" value="F:tRNA binding"/>
    <property type="evidence" value="ECO:0007669"/>
    <property type="project" value="UniProtKB-KW"/>
</dbReference>
<dbReference type="CDD" id="cd01433">
    <property type="entry name" value="Ribosomal_L16_L10e"/>
    <property type="match status" value="1"/>
</dbReference>
<dbReference type="AlphaFoldDB" id="A0A101GYJ2"/>
<evidence type="ECO:0000256" key="6">
    <source>
        <dbReference type="HAMAP-Rule" id="MF_01342"/>
    </source>
</evidence>
<dbReference type="SUPFAM" id="SSF54686">
    <property type="entry name" value="Ribosomal protein L16p/L10e"/>
    <property type="match status" value="1"/>
</dbReference>
<evidence type="ECO:0000256" key="1">
    <source>
        <dbReference type="ARBA" id="ARBA00008931"/>
    </source>
</evidence>
<proteinExistence type="inferred from homology"/>
<dbReference type="GO" id="GO:0022625">
    <property type="term" value="C:cytosolic large ribosomal subunit"/>
    <property type="evidence" value="ECO:0007669"/>
    <property type="project" value="TreeGrafter"/>
</dbReference>
<dbReference type="GO" id="GO:0006412">
    <property type="term" value="P:translation"/>
    <property type="evidence" value="ECO:0007669"/>
    <property type="project" value="UniProtKB-UniRule"/>
</dbReference>
<sequence length="137" mass="15335">MLQPRKRKYRKEMRGKMGGIASSNNSVDFGEYGLKSLENGWINAREIEAARRAVTGYTKRKGKIWVRVFPHKPYTQKSINSKMLGGKGDVEGYVAVVTPGSMLIEIGGVSEEIAREAMRLAGHKFSVKTKFVSRIDI</sequence>
<keyword evidence="2 6" id="KW-0820">tRNA-binding</keyword>
<evidence type="ECO:0000256" key="5">
    <source>
        <dbReference type="ARBA" id="ARBA00035198"/>
    </source>
</evidence>
<dbReference type="PANTHER" id="PTHR12220:SF13">
    <property type="entry name" value="LARGE RIBOSOMAL SUBUNIT PROTEIN UL16M"/>
    <property type="match status" value="1"/>
</dbReference>
<organism evidence="9 10">
    <name type="scientific">candidate division WS6 bacterium 36_33</name>
    <dbReference type="NCBI Taxonomy" id="1641388"/>
    <lineage>
        <taxon>Bacteria</taxon>
        <taxon>Candidatus Dojkabacteria</taxon>
    </lineage>
</organism>
<dbReference type="FunFam" id="3.90.1170.10:FF:000001">
    <property type="entry name" value="50S ribosomal protein L16"/>
    <property type="match status" value="1"/>
</dbReference>
<dbReference type="InterPro" id="IPR000114">
    <property type="entry name" value="Ribosomal_uL16_bact-type"/>
</dbReference>
<dbReference type="GO" id="GO:0019843">
    <property type="term" value="F:rRNA binding"/>
    <property type="evidence" value="ECO:0007669"/>
    <property type="project" value="UniProtKB-UniRule"/>
</dbReference>
<evidence type="ECO:0000313" key="10">
    <source>
        <dbReference type="Proteomes" id="UP000053469"/>
    </source>
</evidence>
<dbReference type="PROSITE" id="PS00586">
    <property type="entry name" value="RIBOSOMAL_L16_1"/>
    <property type="match status" value="1"/>
</dbReference>
<name>A0A101GYJ2_9BACT</name>
<keyword evidence="6 8" id="KW-0694">RNA-binding</keyword>
<dbReference type="InterPro" id="IPR036920">
    <property type="entry name" value="Ribosomal_uL16_sf"/>
</dbReference>
<dbReference type="Pfam" id="PF00252">
    <property type="entry name" value="Ribosomal_L16"/>
    <property type="match status" value="1"/>
</dbReference>
<dbReference type="InterPro" id="IPR016180">
    <property type="entry name" value="Ribosomal_uL16_dom"/>
</dbReference>
<dbReference type="PATRIC" id="fig|1641388.3.peg.454"/>
<keyword evidence="3 6" id="KW-0689">Ribosomal protein</keyword>
<evidence type="ECO:0000256" key="7">
    <source>
        <dbReference type="RuleBase" id="RU004413"/>
    </source>
</evidence>
<comment type="subunit">
    <text evidence="6 8">Part of the 50S ribosomal subunit.</text>
</comment>
<evidence type="ECO:0000256" key="2">
    <source>
        <dbReference type="ARBA" id="ARBA00022555"/>
    </source>
</evidence>
<evidence type="ECO:0000256" key="3">
    <source>
        <dbReference type="ARBA" id="ARBA00022980"/>
    </source>
</evidence>
<dbReference type="HAMAP" id="MF_01342">
    <property type="entry name" value="Ribosomal_uL16"/>
    <property type="match status" value="1"/>
</dbReference>
<reference evidence="10" key="1">
    <citation type="journal article" date="2015" name="MBio">
        <title>Genome-Resolved Metagenomic Analysis Reveals Roles for Candidate Phyla and Other Microbial Community Members in Biogeochemical Transformations in Oil Reservoirs.</title>
        <authorList>
            <person name="Hu P."/>
            <person name="Tom L."/>
            <person name="Singh A."/>
            <person name="Thomas B.C."/>
            <person name="Baker B.J."/>
            <person name="Piceno Y.M."/>
            <person name="Andersen G.L."/>
            <person name="Banfield J.F."/>
        </authorList>
    </citation>
    <scope>NUCLEOTIDE SEQUENCE [LARGE SCALE GENOMIC DNA]</scope>
</reference>
<protein>
    <recommendedName>
        <fullName evidence="5 6">Large ribosomal subunit protein uL16</fullName>
    </recommendedName>
</protein>
<comment type="caution">
    <text evidence="9">The sequence shown here is derived from an EMBL/GenBank/DDBJ whole genome shotgun (WGS) entry which is preliminary data.</text>
</comment>
<dbReference type="InterPro" id="IPR047873">
    <property type="entry name" value="Ribosomal_uL16"/>
</dbReference>
<dbReference type="InterPro" id="IPR020798">
    <property type="entry name" value="Ribosomal_uL16_CS"/>
</dbReference>
<keyword evidence="4 6" id="KW-0687">Ribonucleoprotein</keyword>
<keyword evidence="6 8" id="KW-0699">rRNA-binding</keyword>
<evidence type="ECO:0000256" key="8">
    <source>
        <dbReference type="RuleBase" id="RU004414"/>
    </source>
</evidence>
<gene>
    <name evidence="6" type="primary">rplP</name>
    <name evidence="9" type="ORF">XD87_0437</name>
</gene>
<accession>A0A101GYJ2</accession>
<dbReference type="PANTHER" id="PTHR12220">
    <property type="entry name" value="50S/60S RIBOSOMAL PROTEIN L16"/>
    <property type="match status" value="1"/>
</dbReference>
<dbReference type="EMBL" id="LGGI01000068">
    <property type="protein sequence ID" value="KUK66884.1"/>
    <property type="molecule type" value="Genomic_DNA"/>
</dbReference>
<dbReference type="GO" id="GO:0003735">
    <property type="term" value="F:structural constituent of ribosome"/>
    <property type="evidence" value="ECO:0007669"/>
    <property type="project" value="InterPro"/>
</dbReference>
<evidence type="ECO:0000313" key="9">
    <source>
        <dbReference type="EMBL" id="KUK66884.1"/>
    </source>
</evidence>
<dbReference type="Proteomes" id="UP000053469">
    <property type="component" value="Unassembled WGS sequence"/>
</dbReference>
<evidence type="ECO:0000256" key="4">
    <source>
        <dbReference type="ARBA" id="ARBA00023274"/>
    </source>
</evidence>